<evidence type="ECO:0000256" key="6">
    <source>
        <dbReference type="ARBA" id="ARBA00022741"/>
    </source>
</evidence>
<dbReference type="Gene3D" id="3.40.50.300">
    <property type="entry name" value="P-loop containing nucleotide triphosphate hydrolases"/>
    <property type="match status" value="1"/>
</dbReference>
<evidence type="ECO:0000256" key="5">
    <source>
        <dbReference type="ARBA" id="ARBA00022694"/>
    </source>
</evidence>
<keyword evidence="8 10" id="KW-0460">Magnesium</keyword>
<evidence type="ECO:0000256" key="10">
    <source>
        <dbReference type="HAMAP-Rule" id="MF_00185"/>
    </source>
</evidence>
<dbReference type="Gene3D" id="1.10.287.890">
    <property type="entry name" value="Crystal structure of tRNA isopentenylpyrophosphate transferase (bh2366) domain"/>
    <property type="match status" value="1"/>
</dbReference>
<comment type="caution">
    <text evidence="14">The sequence shown here is derived from an EMBL/GenBank/DDBJ whole genome shotgun (WGS) entry which is preliminary data.</text>
</comment>
<comment type="cofactor">
    <cofactor evidence="1 10">
        <name>Mg(2+)</name>
        <dbReference type="ChEBI" id="CHEBI:18420"/>
    </cofactor>
</comment>
<dbReference type="PANTHER" id="PTHR11088:SF60">
    <property type="entry name" value="TRNA DIMETHYLALLYLTRANSFERASE"/>
    <property type="match status" value="1"/>
</dbReference>
<feature type="binding site" evidence="10">
    <location>
        <begin position="28"/>
        <end position="33"/>
    </location>
    <ligand>
        <name>substrate</name>
    </ligand>
</feature>
<keyword evidence="5 10" id="KW-0819">tRNA processing</keyword>
<dbReference type="SUPFAM" id="SSF52540">
    <property type="entry name" value="P-loop containing nucleoside triphosphate hydrolases"/>
    <property type="match status" value="1"/>
</dbReference>
<evidence type="ECO:0000256" key="4">
    <source>
        <dbReference type="ARBA" id="ARBA00022679"/>
    </source>
</evidence>
<reference evidence="14 15" key="1">
    <citation type="submission" date="2019-10" db="EMBL/GenBank/DDBJ databases">
        <title>Extracellular Electron Transfer in a Candidatus Methanoperedens spp. Enrichment Culture.</title>
        <authorList>
            <person name="Berger S."/>
            <person name="Rangel Shaw D."/>
            <person name="Berben T."/>
            <person name="In 'T Zandt M."/>
            <person name="Frank J."/>
            <person name="Reimann J."/>
            <person name="Jetten M.S.M."/>
            <person name="Welte C.U."/>
        </authorList>
    </citation>
    <scope>NUCLEOTIDE SEQUENCE [LARGE SCALE GENOMIC DNA]</scope>
    <source>
        <strain evidence="14">SB12</strain>
    </source>
</reference>
<feature type="site" description="Interaction with substrate tRNA" evidence="10">
    <location>
        <position position="138"/>
    </location>
</feature>
<comment type="caution">
    <text evidence="10">Lacks conserved residue(s) required for the propagation of feature annotation.</text>
</comment>
<evidence type="ECO:0000313" key="15">
    <source>
        <dbReference type="Proteomes" id="UP000460298"/>
    </source>
</evidence>
<dbReference type="PANTHER" id="PTHR11088">
    <property type="entry name" value="TRNA DIMETHYLALLYLTRANSFERASE"/>
    <property type="match status" value="1"/>
</dbReference>
<organism evidence="14 15">
    <name type="scientific">Leptonema illini</name>
    <dbReference type="NCBI Taxonomy" id="183"/>
    <lineage>
        <taxon>Bacteria</taxon>
        <taxon>Pseudomonadati</taxon>
        <taxon>Spirochaetota</taxon>
        <taxon>Spirochaetia</taxon>
        <taxon>Leptospirales</taxon>
        <taxon>Leptospiraceae</taxon>
        <taxon>Leptonema</taxon>
    </lineage>
</organism>
<evidence type="ECO:0000313" key="14">
    <source>
        <dbReference type="EMBL" id="KAB2930361.1"/>
    </source>
</evidence>
<evidence type="ECO:0000256" key="7">
    <source>
        <dbReference type="ARBA" id="ARBA00022840"/>
    </source>
</evidence>
<evidence type="ECO:0000256" key="2">
    <source>
        <dbReference type="ARBA" id="ARBA00003213"/>
    </source>
</evidence>
<comment type="catalytic activity">
    <reaction evidence="9 10 11">
        <text>adenosine(37) in tRNA + dimethylallyl diphosphate = N(6)-dimethylallyladenosine(37) in tRNA + diphosphate</text>
        <dbReference type="Rhea" id="RHEA:26482"/>
        <dbReference type="Rhea" id="RHEA-COMP:10162"/>
        <dbReference type="Rhea" id="RHEA-COMP:10375"/>
        <dbReference type="ChEBI" id="CHEBI:33019"/>
        <dbReference type="ChEBI" id="CHEBI:57623"/>
        <dbReference type="ChEBI" id="CHEBI:74411"/>
        <dbReference type="ChEBI" id="CHEBI:74415"/>
        <dbReference type="EC" id="2.5.1.75"/>
    </reaction>
</comment>
<feature type="binding site" evidence="10">
    <location>
        <begin position="26"/>
        <end position="33"/>
    </location>
    <ligand>
        <name>ATP</name>
        <dbReference type="ChEBI" id="CHEBI:30616"/>
    </ligand>
</feature>
<evidence type="ECO:0000256" key="8">
    <source>
        <dbReference type="ARBA" id="ARBA00022842"/>
    </source>
</evidence>
<comment type="function">
    <text evidence="2 10 12">Catalyzes the transfer of a dimethylallyl group onto the adenine at position 37 in tRNAs that read codons beginning with uridine, leading to the formation of N6-(dimethylallyl)adenosine (i(6)A).</text>
</comment>
<evidence type="ECO:0000256" key="1">
    <source>
        <dbReference type="ARBA" id="ARBA00001946"/>
    </source>
</evidence>
<dbReference type="EC" id="2.5.1.75" evidence="10"/>
<dbReference type="Pfam" id="PF01715">
    <property type="entry name" value="IPPT"/>
    <property type="match status" value="1"/>
</dbReference>
<feature type="site" description="Interaction with substrate tRNA" evidence="10">
    <location>
        <position position="117"/>
    </location>
</feature>
<sequence>MCEPGRRHPAKRRSHLSEIVIPVLLGPTATGKTALLAKLAERYNLEVLSCDSRQIYQGMPVGTAQPDRQTLEQIPHHLVGFLSPALSYSAGQFRKACNELIPEILKRGRIPVISGGTGFYYRALTTEMIELVDDEALRASVHAMSHDERLALLEAKDPLSLSEAGAIPAAGRVHRNDVYRVERSLYILLLTDRPLRSFYESGFKKRGDLSFAGVWLDLEAEAWKQKVRERALQMLEDGLVDEAVAVQREFGDCPGLRTPGYAEALQFAAADLSRKDLEERLIRSHLQYGRRQRVWFRREAELLPALGRDEALQNLEKLMAAGIRS</sequence>
<evidence type="ECO:0000256" key="11">
    <source>
        <dbReference type="RuleBase" id="RU003783"/>
    </source>
</evidence>
<dbReference type="InterPro" id="IPR027417">
    <property type="entry name" value="P-loop_NTPase"/>
</dbReference>
<evidence type="ECO:0000256" key="9">
    <source>
        <dbReference type="ARBA" id="ARBA00049563"/>
    </source>
</evidence>
<keyword evidence="7 10" id="KW-0067">ATP-binding</keyword>
<comment type="subunit">
    <text evidence="10">Monomer.</text>
</comment>
<accession>A0A833GYP9</accession>
<gene>
    <name evidence="10 14" type="primary">miaA</name>
    <name evidence="14" type="ORF">F9K24_16995</name>
</gene>
<keyword evidence="6 10" id="KW-0547">Nucleotide-binding</keyword>
<evidence type="ECO:0000256" key="12">
    <source>
        <dbReference type="RuleBase" id="RU003784"/>
    </source>
</evidence>
<evidence type="ECO:0000256" key="13">
    <source>
        <dbReference type="RuleBase" id="RU003785"/>
    </source>
</evidence>
<dbReference type="AlphaFoldDB" id="A0A833GYP9"/>
<dbReference type="NCBIfam" id="TIGR00174">
    <property type="entry name" value="miaA"/>
    <property type="match status" value="1"/>
</dbReference>
<dbReference type="GO" id="GO:0052381">
    <property type="term" value="F:tRNA dimethylallyltransferase activity"/>
    <property type="evidence" value="ECO:0007669"/>
    <property type="project" value="UniProtKB-UniRule"/>
</dbReference>
<keyword evidence="4 10" id="KW-0808">Transferase</keyword>
<feature type="region of interest" description="Interaction with substrate tRNA" evidence="10">
    <location>
        <begin position="51"/>
        <end position="54"/>
    </location>
</feature>
<dbReference type="EMBL" id="WBUI01000021">
    <property type="protein sequence ID" value="KAB2930361.1"/>
    <property type="molecule type" value="Genomic_DNA"/>
</dbReference>
<comment type="similarity">
    <text evidence="3 10 13">Belongs to the IPP transferase family.</text>
</comment>
<dbReference type="Proteomes" id="UP000460298">
    <property type="component" value="Unassembled WGS sequence"/>
</dbReference>
<dbReference type="HAMAP" id="MF_00185">
    <property type="entry name" value="IPP_trans"/>
    <property type="match status" value="1"/>
</dbReference>
<dbReference type="GO" id="GO:0006400">
    <property type="term" value="P:tRNA modification"/>
    <property type="evidence" value="ECO:0007669"/>
    <property type="project" value="TreeGrafter"/>
</dbReference>
<evidence type="ECO:0000256" key="3">
    <source>
        <dbReference type="ARBA" id="ARBA00005842"/>
    </source>
</evidence>
<dbReference type="InterPro" id="IPR039657">
    <property type="entry name" value="Dimethylallyltransferase"/>
</dbReference>
<dbReference type="InterPro" id="IPR018022">
    <property type="entry name" value="IPT"/>
</dbReference>
<dbReference type="GO" id="GO:0005524">
    <property type="term" value="F:ATP binding"/>
    <property type="evidence" value="ECO:0007669"/>
    <property type="project" value="UniProtKB-UniRule"/>
</dbReference>
<name>A0A833GYP9_9LEPT</name>
<protein>
    <recommendedName>
        <fullName evidence="10">tRNA dimethylallyltransferase</fullName>
        <ecNumber evidence="10">2.5.1.75</ecNumber>
    </recommendedName>
    <alternativeName>
        <fullName evidence="10">Dimethylallyl diphosphate:tRNA dimethylallyltransferase</fullName>
        <shortName evidence="10">DMAPP:tRNA dimethylallyltransferase</shortName>
        <shortName evidence="10">DMATase</shortName>
    </alternativeName>
    <alternativeName>
        <fullName evidence="10">Isopentenyl-diphosphate:tRNA isopentenyltransferase</fullName>
        <shortName evidence="10">IPP transferase</shortName>
        <shortName evidence="10">IPPT</shortName>
        <shortName evidence="10">IPTase</shortName>
    </alternativeName>
</protein>
<proteinExistence type="inferred from homology"/>